<gene>
    <name evidence="5" type="ORF">NITGR_40003</name>
</gene>
<dbReference type="Gene3D" id="1.20.58.300">
    <property type="entry name" value="FlgN-like"/>
    <property type="match status" value="1"/>
</dbReference>
<proteinExistence type="inferred from homology"/>
<evidence type="ECO:0000256" key="2">
    <source>
        <dbReference type="ARBA" id="ARBA00007703"/>
    </source>
</evidence>
<comment type="similarity">
    <text evidence="2">Belongs to the FlgN family.</text>
</comment>
<dbReference type="EMBL" id="CAQJ01000044">
    <property type="protein sequence ID" value="CCQ90806.1"/>
    <property type="molecule type" value="Genomic_DNA"/>
</dbReference>
<dbReference type="InterPro" id="IPR036679">
    <property type="entry name" value="FlgN-like_sf"/>
</dbReference>
<dbReference type="InterPro" id="IPR007809">
    <property type="entry name" value="FlgN-like"/>
</dbReference>
<dbReference type="STRING" id="1266370.NITGR_40003"/>
<dbReference type="AlphaFoldDB" id="M1YYM7"/>
<dbReference type="SUPFAM" id="SSF140566">
    <property type="entry name" value="FlgN-like"/>
    <property type="match status" value="1"/>
</dbReference>
<dbReference type="Pfam" id="PF05130">
    <property type="entry name" value="FlgN"/>
    <property type="match status" value="1"/>
</dbReference>
<dbReference type="InParanoid" id="M1YYM7"/>
<accession>M1YYM7</accession>
<evidence type="ECO:0000313" key="5">
    <source>
        <dbReference type="EMBL" id="CCQ90806.1"/>
    </source>
</evidence>
<reference evidence="5 6" key="1">
    <citation type="journal article" date="2013" name="Front. Microbiol.">
        <title>The genome of Nitrospina gracilis illuminates the metabolism and evolution of the major marine nitrite oxidizer.</title>
        <authorList>
            <person name="Luecker S."/>
            <person name="Nowka B."/>
            <person name="Rattei T."/>
            <person name="Spieck E."/>
            <person name="and Daims H."/>
        </authorList>
    </citation>
    <scope>NUCLEOTIDE SEQUENCE [LARGE SCALE GENOMIC DNA]</scope>
    <source>
        <strain evidence="5 6">3/211</strain>
    </source>
</reference>
<dbReference type="HOGENOM" id="CLU_1766074_0_0_0"/>
<sequence length="147" mass="16753">MTMTSKLAEQIMNGLESQKTGYNKLLELAGQQKEAIDAGDDEKLVRVIQHKEQHLRSMQELEQALKESANTLTDQDRQDLQERARPLQNQVLDVMEKLIELENTCTETLKAKAVNTREELTELKTRKNNIKQYGMFGVKGTEFSGDA</sequence>
<protein>
    <recommendedName>
        <fullName evidence="7">FlgN protein</fullName>
    </recommendedName>
</protein>
<evidence type="ECO:0008006" key="7">
    <source>
        <dbReference type="Google" id="ProtNLM"/>
    </source>
</evidence>
<dbReference type="Proteomes" id="UP000011704">
    <property type="component" value="Unassembled WGS sequence"/>
</dbReference>
<feature type="coiled-coil region" evidence="4">
    <location>
        <begin position="51"/>
        <end position="78"/>
    </location>
</feature>
<comment type="caution">
    <text evidence="5">The sequence shown here is derived from an EMBL/GenBank/DDBJ whole genome shotgun (WGS) entry which is preliminary data.</text>
</comment>
<name>M1YYM7_NITG3</name>
<keyword evidence="3" id="KW-1005">Bacterial flagellum biogenesis</keyword>
<evidence type="ECO:0000256" key="1">
    <source>
        <dbReference type="ARBA" id="ARBA00002397"/>
    </source>
</evidence>
<evidence type="ECO:0000256" key="3">
    <source>
        <dbReference type="ARBA" id="ARBA00022795"/>
    </source>
</evidence>
<organism evidence="5 6">
    <name type="scientific">Nitrospina gracilis (strain 3/211)</name>
    <dbReference type="NCBI Taxonomy" id="1266370"/>
    <lineage>
        <taxon>Bacteria</taxon>
        <taxon>Pseudomonadati</taxon>
        <taxon>Nitrospinota/Tectimicrobiota group</taxon>
        <taxon>Nitrospinota</taxon>
        <taxon>Nitrospinia</taxon>
        <taxon>Nitrospinales</taxon>
        <taxon>Nitrospinaceae</taxon>
        <taxon>Nitrospina</taxon>
    </lineage>
</organism>
<keyword evidence="4" id="KW-0175">Coiled coil</keyword>
<dbReference type="GO" id="GO:0044780">
    <property type="term" value="P:bacterial-type flagellum assembly"/>
    <property type="evidence" value="ECO:0007669"/>
    <property type="project" value="InterPro"/>
</dbReference>
<evidence type="ECO:0000313" key="6">
    <source>
        <dbReference type="Proteomes" id="UP000011704"/>
    </source>
</evidence>
<comment type="function">
    <text evidence="1">Required for the efficient initiation of filament assembly.</text>
</comment>
<keyword evidence="6" id="KW-1185">Reference proteome</keyword>
<evidence type="ECO:0000256" key="4">
    <source>
        <dbReference type="SAM" id="Coils"/>
    </source>
</evidence>